<dbReference type="EMBL" id="FNDN01000002">
    <property type="protein sequence ID" value="SDH47534.1"/>
    <property type="molecule type" value="Genomic_DNA"/>
</dbReference>
<keyword evidence="2" id="KW-1185">Reference proteome</keyword>
<sequence length="96" mass="9949">MVTTTSGANYLGRRFGPASFVAALLNAPIAVAPVLLLMLGGISVFFLVMVVLDLVVAFVLVFLRGHAGQIGRGMLIAWATVPVMAIVVLGVVVARA</sequence>
<reference evidence="1 2" key="1">
    <citation type="submission" date="2016-10" db="EMBL/GenBank/DDBJ databases">
        <authorList>
            <person name="de Groot N.N."/>
        </authorList>
    </citation>
    <scope>NUCLEOTIDE SEQUENCE [LARGE SCALE GENOMIC DNA]</scope>
    <source>
        <strain evidence="1 2">DSM 44892</strain>
    </source>
</reference>
<evidence type="ECO:0000313" key="1">
    <source>
        <dbReference type="EMBL" id="SDH47534.1"/>
    </source>
</evidence>
<accession>A0A1G8CQD7</accession>
<dbReference type="RefSeq" id="WP_139183150.1">
    <property type="nucleotide sequence ID" value="NZ_CP048813.1"/>
</dbReference>
<gene>
    <name evidence="1" type="ORF">SAMN05444695_10288</name>
</gene>
<dbReference type="Proteomes" id="UP000183263">
    <property type="component" value="Unassembled WGS sequence"/>
</dbReference>
<dbReference type="AlphaFoldDB" id="A0A1G8CQD7"/>
<organism evidence="1 2">
    <name type="scientific">Rhodococcus triatomae</name>
    <dbReference type="NCBI Taxonomy" id="300028"/>
    <lineage>
        <taxon>Bacteria</taxon>
        <taxon>Bacillati</taxon>
        <taxon>Actinomycetota</taxon>
        <taxon>Actinomycetes</taxon>
        <taxon>Mycobacteriales</taxon>
        <taxon>Nocardiaceae</taxon>
        <taxon>Rhodococcus</taxon>
    </lineage>
</organism>
<protein>
    <submittedName>
        <fullName evidence="1">Uncharacterized protein</fullName>
    </submittedName>
</protein>
<name>A0A1G8CQD7_9NOCA</name>
<proteinExistence type="predicted"/>
<evidence type="ECO:0000313" key="2">
    <source>
        <dbReference type="Proteomes" id="UP000183263"/>
    </source>
</evidence>